<protein>
    <submittedName>
        <fullName evidence="3">UDP-glucosyl transferase</fullName>
    </submittedName>
</protein>
<dbReference type="SUPFAM" id="SSF53756">
    <property type="entry name" value="UDP-Glycosyltransferase/glycogen phosphorylase"/>
    <property type="match status" value="1"/>
</dbReference>
<proteinExistence type="evidence at transcript level"/>
<name>B1GXK5_PLAAC</name>
<dbReference type="GO" id="GO:0008194">
    <property type="term" value="F:UDP-glycosyltransferase activity"/>
    <property type="evidence" value="ECO:0007669"/>
    <property type="project" value="InterPro"/>
</dbReference>
<evidence type="ECO:0000313" key="3">
    <source>
        <dbReference type="EMBL" id="CAQ16339.1"/>
    </source>
</evidence>
<dbReference type="InterPro" id="IPR002213">
    <property type="entry name" value="UDP_glucos_trans"/>
</dbReference>
<dbReference type="Gene3D" id="3.40.50.2000">
    <property type="entry name" value="Glycogen Phosphorylase B"/>
    <property type="match status" value="1"/>
</dbReference>
<dbReference type="PANTHER" id="PTHR48045:SF22">
    <property type="entry name" value="UDP-GLUCURONOSYL_UDP-GLUCOSYLTRANSFERASE"/>
    <property type="match status" value="1"/>
</dbReference>
<dbReference type="PANTHER" id="PTHR48045">
    <property type="entry name" value="UDP-GLYCOSYLTRANSFERASE 72B1"/>
    <property type="match status" value="1"/>
</dbReference>
<accession>B1GXK5</accession>
<feature type="non-terminal residue" evidence="3">
    <location>
        <position position="219"/>
    </location>
</feature>
<dbReference type="EMBL" id="AM944549">
    <property type="protein sequence ID" value="CAQ16339.1"/>
    <property type="molecule type" value="mRNA"/>
</dbReference>
<dbReference type="FunFam" id="3.40.50.2000:FF:000138">
    <property type="entry name" value="Glycosyltransferase"/>
    <property type="match status" value="1"/>
</dbReference>
<keyword evidence="1 3" id="KW-0808">Transferase</keyword>
<feature type="region of interest" description="Disordered" evidence="2">
    <location>
        <begin position="1"/>
        <end position="20"/>
    </location>
</feature>
<gene>
    <name evidence="3" type="primary">ugt</name>
</gene>
<dbReference type="CAZy" id="GT1">
    <property type="family name" value="Glycosyltransferase Family 1"/>
</dbReference>
<reference evidence="3" key="1">
    <citation type="submission" date="2008-02" db="EMBL/GenBank/DDBJ databases">
        <title>Isolation of differentially expressed transcripts after cerato-platanin treatments in Platanus x acerifolia.</title>
        <authorList>
            <person name="Bernardi R."/>
            <person name="Fontana F."/>
            <person name="Salvini M."/>
            <person name="Scala A."/>
            <person name="Durante M."/>
        </authorList>
    </citation>
    <scope>NUCLEOTIDE SEQUENCE</scope>
    <source>
        <tissue evidence="3">Leaf</tissue>
    </source>
</reference>
<dbReference type="Pfam" id="PF00201">
    <property type="entry name" value="UDPGT"/>
    <property type="match status" value="1"/>
</dbReference>
<organism evidence="3">
    <name type="scientific">Platanus acerifolia</name>
    <name type="common">London plane tree</name>
    <dbReference type="NCBI Taxonomy" id="140101"/>
    <lineage>
        <taxon>Eukaryota</taxon>
        <taxon>Viridiplantae</taxon>
        <taxon>Streptophyta</taxon>
        <taxon>Embryophyta</taxon>
        <taxon>Tracheophyta</taxon>
        <taxon>Spermatophyta</taxon>
        <taxon>Magnoliopsida</taxon>
        <taxon>Proteales</taxon>
        <taxon>Platanaceae</taxon>
        <taxon>Platanus</taxon>
    </lineage>
</organism>
<dbReference type="CDD" id="cd03784">
    <property type="entry name" value="GT1_Gtf-like"/>
    <property type="match status" value="1"/>
</dbReference>
<evidence type="ECO:0000256" key="1">
    <source>
        <dbReference type="ARBA" id="ARBA00022679"/>
    </source>
</evidence>
<dbReference type="AlphaFoldDB" id="B1GXK5"/>
<reference evidence="3" key="2">
    <citation type="submission" date="2008-02" db="EMBL/GenBank/DDBJ databases">
        <title>Transcription modulation induced by cerato-platanin in Platanus x acerifolia.</title>
        <authorList>
            <person name="Baccelli I."/>
            <person name="Fontana F."/>
            <person name="Salvini M."/>
            <person name="Scala A."/>
            <person name="Durante M."/>
            <person name="Bernardi R."/>
        </authorList>
    </citation>
    <scope>NUCLEOTIDE SEQUENCE</scope>
    <source>
        <tissue evidence="3">Leaf</tissue>
    </source>
</reference>
<evidence type="ECO:0000256" key="2">
    <source>
        <dbReference type="SAM" id="MobiDB-lite"/>
    </source>
</evidence>
<feature type="non-terminal residue" evidence="3">
    <location>
        <position position="1"/>
    </location>
</feature>
<sequence>RGSTSLKSSIGSPLLGTQSTIPSTHFLQRDRHPRYRHFKDNTPISNLPLGPSIPHLTLTVDKPNSTTSHKDTNYFKWLDSQPSRSVLYISLGSFLSVSIAQMDEIAAGLRDSGVRYLWVARGHTSHLQEACGDMGLVVPWCEQLRVLCASSIGGFWTHCGWNSTLESVYAGVPMLTFLIFFDQTLNAKTIVDDWRIGRRVKSEVWVERLVKREDIARTV</sequence>